<dbReference type="EMBL" id="LS398110">
    <property type="protein sequence ID" value="SPP95771.1"/>
    <property type="molecule type" value="Genomic_DNA"/>
</dbReference>
<dbReference type="Proteomes" id="UP000246085">
    <property type="component" value="Chromosome BRAD3257"/>
</dbReference>
<protein>
    <submittedName>
        <fullName evidence="1">Uncharacterized protein</fullName>
    </submittedName>
</protein>
<name>A0A2U3Q2X5_9BRAD</name>
<sequence>MSPGDYGSDASFVFRSREKAVGIYAAGLLLQLPVPGARFCCNSMPYDPADIFNKILTNPHAAHHFCAISPEIARLVHSADIDSVVPSDMR</sequence>
<reference evidence="1 2" key="1">
    <citation type="submission" date="2018-03" db="EMBL/GenBank/DDBJ databases">
        <authorList>
            <person name="Gully D."/>
        </authorList>
    </citation>
    <scope>NUCLEOTIDE SEQUENCE [LARGE SCALE GENOMIC DNA]</scope>
    <source>
        <strain evidence="1">ORS3257</strain>
    </source>
</reference>
<organism evidence="1 2">
    <name type="scientific">Bradyrhizobium vignae</name>
    <dbReference type="NCBI Taxonomy" id="1549949"/>
    <lineage>
        <taxon>Bacteria</taxon>
        <taxon>Pseudomonadati</taxon>
        <taxon>Pseudomonadota</taxon>
        <taxon>Alphaproteobacteria</taxon>
        <taxon>Hyphomicrobiales</taxon>
        <taxon>Nitrobacteraceae</taxon>
        <taxon>Bradyrhizobium</taxon>
    </lineage>
</organism>
<evidence type="ECO:0000313" key="1">
    <source>
        <dbReference type="EMBL" id="SPP95771.1"/>
    </source>
</evidence>
<dbReference type="AlphaFoldDB" id="A0A2U3Q2X5"/>
<accession>A0A2U3Q2X5</accession>
<evidence type="ECO:0000313" key="2">
    <source>
        <dbReference type="Proteomes" id="UP000246085"/>
    </source>
</evidence>
<dbReference type="KEGG" id="bvz:BRAD3257_4796"/>
<proteinExistence type="predicted"/>
<gene>
    <name evidence="1" type="ORF">BRAD3257_4796</name>
</gene>